<dbReference type="InterPro" id="IPR048846">
    <property type="entry name" value="PaaX-like_central"/>
</dbReference>
<dbReference type="Pfam" id="PF20803">
    <property type="entry name" value="PaaX_M"/>
    <property type="match status" value="1"/>
</dbReference>
<comment type="caution">
    <text evidence="2">The sequence shown here is derived from an EMBL/GenBank/DDBJ whole genome shotgun (WGS) entry which is preliminary data.</text>
</comment>
<accession>A0A1F5P5R7</accession>
<protein>
    <recommendedName>
        <fullName evidence="1">Transcriptional repressor PaaX-like central Cas2-like domain-containing protein</fullName>
    </recommendedName>
</protein>
<dbReference type="Gene3D" id="3.30.70.2650">
    <property type="match status" value="1"/>
</dbReference>
<proteinExistence type="predicted"/>
<dbReference type="EMBL" id="MFES01000029">
    <property type="protein sequence ID" value="OGE84980.1"/>
    <property type="molecule type" value="Genomic_DNA"/>
</dbReference>
<dbReference type="GO" id="GO:0006351">
    <property type="term" value="P:DNA-templated transcription"/>
    <property type="evidence" value="ECO:0007669"/>
    <property type="project" value="TreeGrafter"/>
</dbReference>
<feature type="domain" description="Transcriptional repressor PaaX-like central Cas2-like" evidence="1">
    <location>
        <begin position="102"/>
        <end position="175"/>
    </location>
</feature>
<dbReference type="STRING" id="1817832.A3J48_00600"/>
<dbReference type="PANTHER" id="PTHR30319">
    <property type="entry name" value="PHENYLACETIC ACID REGULATOR-RELATED TRANSCRIPTIONAL REPRESSOR"/>
    <property type="match status" value="1"/>
</dbReference>
<dbReference type="SUPFAM" id="SSF46785">
    <property type="entry name" value="Winged helix' DNA-binding domain"/>
    <property type="match status" value="1"/>
</dbReference>
<evidence type="ECO:0000259" key="1">
    <source>
        <dbReference type="Pfam" id="PF20803"/>
    </source>
</evidence>
<dbReference type="Proteomes" id="UP000176786">
    <property type="component" value="Unassembled WGS sequence"/>
</dbReference>
<dbReference type="PANTHER" id="PTHR30319:SF1">
    <property type="entry name" value="TRANSCRIPTIONAL REPRESSOR PAAX"/>
    <property type="match status" value="1"/>
</dbReference>
<organism evidence="2 3">
    <name type="scientific">Candidatus Doudnabacteria bacterium RIFCSPHIGHO2_02_FULL_46_11</name>
    <dbReference type="NCBI Taxonomy" id="1817832"/>
    <lineage>
        <taxon>Bacteria</taxon>
        <taxon>Candidatus Doudnaibacteriota</taxon>
    </lineage>
</organism>
<dbReference type="AlphaFoldDB" id="A0A1F5P5R7"/>
<sequence>MQKTKNVKKSIPNILLSKLADLVKNYTRSLEYIEQERLYYALGPLRHFVSTNHFNQYLRRMEKRGWVERRKSGPEVEIRMTAHGVSHLRESRMQELVLKTMKKWDGKWRLVIFDIPEERKLNRKSFRYHIKSLGFKQVQKSVWAYPYPCIREISILCSRYQVEPYIVYFEGVYFGNDRLLRSAFNLTKNR</sequence>
<evidence type="ECO:0000313" key="2">
    <source>
        <dbReference type="EMBL" id="OGE84980.1"/>
    </source>
</evidence>
<gene>
    <name evidence="2" type="ORF">A3J48_00600</name>
</gene>
<dbReference type="InterPro" id="IPR036390">
    <property type="entry name" value="WH_DNA-bd_sf"/>
</dbReference>
<evidence type="ECO:0000313" key="3">
    <source>
        <dbReference type="Proteomes" id="UP000176786"/>
    </source>
</evidence>
<name>A0A1F5P5R7_9BACT</name>
<reference evidence="2 3" key="1">
    <citation type="journal article" date="2016" name="Nat. Commun.">
        <title>Thousands of microbial genomes shed light on interconnected biogeochemical processes in an aquifer system.</title>
        <authorList>
            <person name="Anantharaman K."/>
            <person name="Brown C.T."/>
            <person name="Hug L.A."/>
            <person name="Sharon I."/>
            <person name="Castelle C.J."/>
            <person name="Probst A.J."/>
            <person name="Thomas B.C."/>
            <person name="Singh A."/>
            <person name="Wilkins M.J."/>
            <person name="Karaoz U."/>
            <person name="Brodie E.L."/>
            <person name="Williams K.H."/>
            <person name="Hubbard S.S."/>
            <person name="Banfield J.F."/>
        </authorList>
    </citation>
    <scope>NUCLEOTIDE SEQUENCE [LARGE SCALE GENOMIC DNA]</scope>
</reference>